<dbReference type="EMBL" id="JAGIOB010000001">
    <property type="protein sequence ID" value="MBP2417944.1"/>
    <property type="molecule type" value="Genomic_DNA"/>
</dbReference>
<accession>A0ABS4ZAF6</accession>
<sequence>MKLNRLADLYADPGPFASAYVEVSREQEDGDRLAELQARAARDALVEQGAPEPLAQQVADRLAASTHEGGTVSRCVVASERGVLLDALTHRHHAQPTVAYDVLPDVTAWLADESLLVPHVLVLVDHEGGRVTTFGSDPAHPDREADLRKADPNEHKFKGGGWGHLRYQHNTENVWYHRAEEVATELRQQLQDGPDLVVLAGDPQSRPKLLEALGEVQATVVQVDGGSRSADGGDEALQAAVLDVLREQVVARGVADLHELRDRLGQGTRVATGLSEVVPALVRGQVDRLYLDPDAAAEHDLSVDAYPGLTLGAVTSTGELRADRALVAAACLTDADVVVARTSRLVGTPVAAVLRWDQSAVGDTA</sequence>
<evidence type="ECO:0000313" key="3">
    <source>
        <dbReference type="Proteomes" id="UP000758168"/>
    </source>
</evidence>
<dbReference type="RefSeq" id="WP_210057051.1">
    <property type="nucleotide sequence ID" value="NZ_BAAAMH010000010.1"/>
</dbReference>
<dbReference type="Proteomes" id="UP000758168">
    <property type="component" value="Unassembled WGS sequence"/>
</dbReference>
<organism evidence="2 3">
    <name type="scientific">Microlunatus capsulatus</name>
    <dbReference type="NCBI Taxonomy" id="99117"/>
    <lineage>
        <taxon>Bacteria</taxon>
        <taxon>Bacillati</taxon>
        <taxon>Actinomycetota</taxon>
        <taxon>Actinomycetes</taxon>
        <taxon>Propionibacteriales</taxon>
        <taxon>Propionibacteriaceae</taxon>
        <taxon>Microlunatus</taxon>
    </lineage>
</organism>
<comment type="caution">
    <text evidence="2">The sequence shown here is derived from an EMBL/GenBank/DDBJ whole genome shotgun (WGS) entry which is preliminary data.</text>
</comment>
<evidence type="ECO:0000256" key="1">
    <source>
        <dbReference type="SAM" id="MobiDB-lite"/>
    </source>
</evidence>
<name>A0ABS4ZAF6_9ACTN</name>
<keyword evidence="3" id="KW-1185">Reference proteome</keyword>
<dbReference type="Pfam" id="PF18844">
    <property type="entry name" value="baeRF_family2"/>
    <property type="match status" value="1"/>
</dbReference>
<feature type="compositionally biased region" description="Basic and acidic residues" evidence="1">
    <location>
        <begin position="139"/>
        <end position="155"/>
    </location>
</feature>
<protein>
    <recommendedName>
        <fullName evidence="4">Peptide chain release factor 1 (ERF1)</fullName>
    </recommendedName>
</protein>
<evidence type="ECO:0000313" key="2">
    <source>
        <dbReference type="EMBL" id="MBP2417944.1"/>
    </source>
</evidence>
<gene>
    <name evidence="2" type="ORF">JOF54_002866</name>
</gene>
<evidence type="ECO:0008006" key="4">
    <source>
        <dbReference type="Google" id="ProtNLM"/>
    </source>
</evidence>
<dbReference type="InterPro" id="IPR040701">
    <property type="entry name" value="Bact_RF_family2"/>
</dbReference>
<proteinExistence type="predicted"/>
<feature type="region of interest" description="Disordered" evidence="1">
    <location>
        <begin position="133"/>
        <end position="155"/>
    </location>
</feature>
<reference evidence="2 3" key="1">
    <citation type="submission" date="2021-03" db="EMBL/GenBank/DDBJ databases">
        <title>Sequencing the genomes of 1000 actinobacteria strains.</title>
        <authorList>
            <person name="Klenk H.-P."/>
        </authorList>
    </citation>
    <scope>NUCLEOTIDE SEQUENCE [LARGE SCALE GENOMIC DNA]</scope>
    <source>
        <strain evidence="2 3">DSM 12936</strain>
    </source>
</reference>